<evidence type="ECO:0000256" key="1">
    <source>
        <dbReference type="SAM" id="MobiDB-lite"/>
    </source>
</evidence>
<organism evidence="3 4">
    <name type="scientific">Chlamydomonas eustigma</name>
    <dbReference type="NCBI Taxonomy" id="1157962"/>
    <lineage>
        <taxon>Eukaryota</taxon>
        <taxon>Viridiplantae</taxon>
        <taxon>Chlorophyta</taxon>
        <taxon>core chlorophytes</taxon>
        <taxon>Chlorophyceae</taxon>
        <taxon>CS clade</taxon>
        <taxon>Chlamydomonadales</taxon>
        <taxon>Chlamydomonadaceae</taxon>
        <taxon>Chlamydomonas</taxon>
    </lineage>
</organism>
<protein>
    <recommendedName>
        <fullName evidence="2">BROMI C-terminal Rab TBC-like domain-containing protein</fullName>
    </recommendedName>
</protein>
<gene>
    <name evidence="3" type="ORF">CEUSTIGMA_g11320.t1</name>
</gene>
<keyword evidence="4" id="KW-1185">Reference proteome</keyword>
<evidence type="ECO:0000259" key="2">
    <source>
        <dbReference type="Pfam" id="PF23440"/>
    </source>
</evidence>
<comment type="caution">
    <text evidence="3">The sequence shown here is derived from an EMBL/GenBank/DDBJ whole genome shotgun (WGS) entry which is preliminary data.</text>
</comment>
<feature type="region of interest" description="Disordered" evidence="1">
    <location>
        <begin position="129"/>
        <end position="173"/>
    </location>
</feature>
<feature type="region of interest" description="Disordered" evidence="1">
    <location>
        <begin position="977"/>
        <end position="1015"/>
    </location>
</feature>
<dbReference type="OrthoDB" id="6253060at2759"/>
<feature type="region of interest" description="Disordered" evidence="1">
    <location>
        <begin position="1446"/>
        <end position="1475"/>
    </location>
</feature>
<feature type="region of interest" description="Disordered" evidence="1">
    <location>
        <begin position="1081"/>
        <end position="1109"/>
    </location>
</feature>
<proteinExistence type="predicted"/>
<dbReference type="SUPFAM" id="SSF47923">
    <property type="entry name" value="Ypt/Rab-GAP domain of gyp1p"/>
    <property type="match status" value="1"/>
</dbReference>
<feature type="compositionally biased region" description="Low complexity" evidence="1">
    <location>
        <begin position="137"/>
        <end position="148"/>
    </location>
</feature>
<feature type="compositionally biased region" description="Polar residues" evidence="1">
    <location>
        <begin position="1694"/>
        <end position="1703"/>
    </location>
</feature>
<dbReference type="InterPro" id="IPR055392">
    <property type="entry name" value="BROMI_C"/>
</dbReference>
<accession>A0A250XLB7</accession>
<feature type="region of interest" description="Disordered" evidence="1">
    <location>
        <begin position="894"/>
        <end position="920"/>
    </location>
</feature>
<feature type="region of interest" description="Disordered" evidence="1">
    <location>
        <begin position="1694"/>
        <end position="1715"/>
    </location>
</feature>
<evidence type="ECO:0000313" key="3">
    <source>
        <dbReference type="EMBL" id="GAX83895.1"/>
    </source>
</evidence>
<feature type="region of interest" description="Disordered" evidence="1">
    <location>
        <begin position="1231"/>
        <end position="1275"/>
    </location>
</feature>
<dbReference type="Gene3D" id="1.10.472.80">
    <property type="entry name" value="Ypt/Rab-GAP domain of gyp1p, domain 3"/>
    <property type="match status" value="1"/>
</dbReference>
<reference evidence="3 4" key="1">
    <citation type="submission" date="2017-08" db="EMBL/GenBank/DDBJ databases">
        <title>Acidophilic green algal genome provides insights into adaptation to an acidic environment.</title>
        <authorList>
            <person name="Hirooka S."/>
            <person name="Hirose Y."/>
            <person name="Kanesaki Y."/>
            <person name="Higuchi S."/>
            <person name="Fujiwara T."/>
            <person name="Onuma R."/>
            <person name="Era A."/>
            <person name="Ohbayashi R."/>
            <person name="Uzuka A."/>
            <person name="Nozaki H."/>
            <person name="Yoshikawa H."/>
            <person name="Miyagishima S.Y."/>
        </authorList>
    </citation>
    <scope>NUCLEOTIDE SEQUENCE [LARGE SCALE GENOMIC DNA]</scope>
    <source>
        <strain evidence="3 4">NIES-2499</strain>
    </source>
</reference>
<feature type="compositionally biased region" description="Low complexity" evidence="1">
    <location>
        <begin position="1004"/>
        <end position="1015"/>
    </location>
</feature>
<dbReference type="InterPro" id="IPR035969">
    <property type="entry name" value="Rab-GAP_TBC_sf"/>
</dbReference>
<dbReference type="EMBL" id="BEGY01000110">
    <property type="protein sequence ID" value="GAX83895.1"/>
    <property type="molecule type" value="Genomic_DNA"/>
</dbReference>
<dbReference type="Proteomes" id="UP000232323">
    <property type="component" value="Unassembled WGS sequence"/>
</dbReference>
<sequence length="1914" mass="203863">MEGLVSKFKADSALVASLNKRLDVSSTACTRCLSSPDSAAAFLKQLFQTHEVRTALETASATFSRAAESLDLSTSVESQAVACRPSAVSDETISGVPGRVPQAIPMFDVNHGHVTLDMSGNRGLHDLMENDTEPSLQQPEQQEGCQPGFLGNRQGGSVEDDFKGGGWEGGWDDDSGVEGGDLFLFDQQGGAEGAISGVDGHTLTGGGGIFENVKGLMPLLGEGGVMPLLGDDDSGSSEDGSGFGGGFGINVSKYTKLLASPESRLAALKKLTGNSVYPEDLCFAPCWQDLFEAIINSLTEVWSSCHSSPLKESAARQVVAEVSEPTRQLLNSATVSGGGDTLHFYSDNLSVNPQLGVDSSEECPNREPEILRLSVLLLKRVAGEAVRSSPPHAAHLLLLLHPLLIQVHTNNGMSQKVHTNGMSQPYAAESETAVYSSLPTGCVDSFPQQSLMSVPQQPLMSVPQQPLMSVPQQPLMSVPQQPLMSVPQQPLMSVPQQQWNLRRTHPEVFEVMTELERLIQCLSQDWYMLKPKVQNQVATFLCTLLLEAIQLEELEELEEQHMGLFNPGLLLFLLDPKLSWLQRLTSKACSCTAIISATMQSQLPEHLLRALQKHNNSLMPATGLDDVEGKVCSPPYLGDDVEGKVGSPPYLGDDVEGKVGDEGSPYFGDDVVEGQSKAVDQGVGNAWGGYVMDPGSMKKLHVSLCCMTAVCLVACPDSANFAQQSTLDETDDMTYDVTDLTKPPTDTPELDTTAGTPSLRAELAQQLLLQLCRITASTISNSTSLQPLDAESGSNGSTAMPSWVSKLVEGLSGSSPELIQGPQLQALLEDLLRGAKDIKSQPTSQEAACGGNRKDSGNGGALFMRHEGWWLESVAGLLEAMSSSEKGRLGLLSCTQQQQEKQQGTMRPPPAPAALLSKGSFSRNSLGDMAATCNDNRPQNPPIILSCALDLLDAQSTWSREQAALHNATAAVQLPTPSTAAEPPAHAVMAAASSNEQAGSCPLSTSTPHTPSPAAVSSAKFAAAPSAADNAAQLPTAAWRCLKVIARVLGSSYLQSDSPLLSIFAETASKLLRLVAALEPSSTSGKGGKADHGARKMSTSNTEAGIQQVEGDKVSEKVADVMLAMCGSPESAVQVCRRPAALQAVTTCACQKLASFYAVQKTQRSDLSDLSSDSTKNTCLRKEDLDLLFNVSTLSLSSVALQELLQHVAVFYKLQYCSQVLVTWLDNSPSTRPTFQYSEEEEEEEDVHASEGHRRKSSDIEVPAEESGSGHASATALKDVTVKHQHILDEDEVLLATPLEGSQISLRCLSLLAHDLDSLSALDRNTHIRWYLNQILTSSPLDLTQQSPGVMFKEAKSASVEVCAGAGAGAELLGASASAVPSTVEVHVEGLPAPWTVGAVSLSADAPGASYLLHRLRMLAKLKATSGQAGSLQSVRSRREGRAGASVSFHTASPLTAGSHEEQLTSSTESPASAIEAATGSEVALAVQSDPGMTDPAAWIRVVGTALHTDVQVLDALSGAVILLTLQRLAMVALQSPAKHLRGRPEALWAPTCQSNPGFALQLTAASFKSIPSSQMNSSWVLLQTALCVDTQVFPSGFSLDLALGAPHELLDSEDAASPNTQHCSSNSIVGGSSSASLKLFHQLWWKMDAVNTSDWEKLAEERMGLKASEWVLAHAQLFQAVAAAVRSSKGATSLGATTSNSRGRAEHGTSGSGSGSGFTLVADHAGSGSDWFLFWLAALSGRSKEHGSGTSVPAALDLLTALSQSPACVYWWPAYGFRAQGDMPRLTLCSCVQYLMTAEMPQLWAAFLEKGFHPGHITGRWLQSCFFGYIPAPEAAKVMSLALLNGPDYLAYACIALFKHMEESAVRHHCIHDLLIQSLQGRLAADYHVRYYLEDVSRMKKQYRGTMLSMLFP</sequence>
<feature type="compositionally biased region" description="Low complexity" evidence="1">
    <location>
        <begin position="980"/>
        <end position="992"/>
    </location>
</feature>
<dbReference type="Pfam" id="PF23440">
    <property type="entry name" value="BROMI_C"/>
    <property type="match status" value="1"/>
</dbReference>
<evidence type="ECO:0000313" key="4">
    <source>
        <dbReference type="Proteomes" id="UP000232323"/>
    </source>
</evidence>
<feature type="domain" description="BROMI C-terminal Rab TBC-like" evidence="2">
    <location>
        <begin position="1791"/>
        <end position="1910"/>
    </location>
</feature>
<name>A0A250XLB7_9CHLO</name>